<name>A0ABQ2R5W0_9ACTN</name>
<evidence type="ECO:0000256" key="1">
    <source>
        <dbReference type="SAM" id="MobiDB-lite"/>
    </source>
</evidence>
<reference evidence="3" key="1">
    <citation type="journal article" date="2019" name="Int. J. Syst. Evol. Microbiol.">
        <title>The Global Catalogue of Microorganisms (GCM) 10K type strain sequencing project: providing services to taxonomists for standard genome sequencing and annotation.</title>
        <authorList>
            <consortium name="The Broad Institute Genomics Platform"/>
            <consortium name="The Broad Institute Genome Sequencing Center for Infectious Disease"/>
            <person name="Wu L."/>
            <person name="Ma J."/>
        </authorList>
    </citation>
    <scope>NUCLEOTIDE SEQUENCE [LARGE SCALE GENOMIC DNA]</scope>
    <source>
        <strain evidence="3">JCM 3115</strain>
    </source>
</reference>
<feature type="compositionally biased region" description="Basic and acidic residues" evidence="1">
    <location>
        <begin position="81"/>
        <end position="94"/>
    </location>
</feature>
<evidence type="ECO:0000313" key="3">
    <source>
        <dbReference type="Proteomes" id="UP000611554"/>
    </source>
</evidence>
<organism evidence="2 3">
    <name type="scientific">Streptosporangium pseudovulgare</name>
    <dbReference type="NCBI Taxonomy" id="35765"/>
    <lineage>
        <taxon>Bacteria</taxon>
        <taxon>Bacillati</taxon>
        <taxon>Actinomycetota</taxon>
        <taxon>Actinomycetes</taxon>
        <taxon>Streptosporangiales</taxon>
        <taxon>Streptosporangiaceae</taxon>
        <taxon>Streptosporangium</taxon>
    </lineage>
</organism>
<feature type="region of interest" description="Disordered" evidence="1">
    <location>
        <begin position="53"/>
        <end position="94"/>
    </location>
</feature>
<protein>
    <submittedName>
        <fullName evidence="2">Uncharacterized protein</fullName>
    </submittedName>
</protein>
<dbReference type="Proteomes" id="UP000611554">
    <property type="component" value="Unassembled WGS sequence"/>
</dbReference>
<accession>A0ABQ2R5W0</accession>
<keyword evidence="3" id="KW-1185">Reference proteome</keyword>
<sequence length="94" mass="10411">MWGWSLSVERSPVPAGNSFTDASKVVRVFAWHRRYPQRFNTFVNGKKGLSTCPSARTVGAGQHRPRKTTKGTDIPVSPALMREDGSVPAEERDP</sequence>
<evidence type="ECO:0000313" key="2">
    <source>
        <dbReference type="EMBL" id="GGQ12443.1"/>
    </source>
</evidence>
<gene>
    <name evidence="2" type="ORF">GCM10010140_48390</name>
</gene>
<comment type="caution">
    <text evidence="2">The sequence shown here is derived from an EMBL/GenBank/DDBJ whole genome shotgun (WGS) entry which is preliminary data.</text>
</comment>
<proteinExistence type="predicted"/>
<dbReference type="EMBL" id="BMQJ01000012">
    <property type="protein sequence ID" value="GGQ12443.1"/>
    <property type="molecule type" value="Genomic_DNA"/>
</dbReference>